<feature type="domain" description="Fe2OG dioxygenase" evidence="7">
    <location>
        <begin position="145"/>
        <end position="247"/>
    </location>
</feature>
<evidence type="ECO:0000313" key="9">
    <source>
        <dbReference type="Proteomes" id="UP000198623"/>
    </source>
</evidence>
<evidence type="ECO:0000256" key="2">
    <source>
        <dbReference type="ARBA" id="ARBA00022723"/>
    </source>
</evidence>
<dbReference type="GO" id="GO:0006449">
    <property type="term" value="P:regulation of translational termination"/>
    <property type="evidence" value="ECO:0007669"/>
    <property type="project" value="TreeGrafter"/>
</dbReference>
<proteinExistence type="predicted"/>
<gene>
    <name evidence="8" type="ORF">SAMN05216175_110140</name>
</gene>
<keyword evidence="9" id="KW-1185">Reference proteome</keyword>
<dbReference type="OrthoDB" id="9783171at2"/>
<keyword evidence="6" id="KW-0408">Iron</keyword>
<reference evidence="9" key="1">
    <citation type="submission" date="2016-10" db="EMBL/GenBank/DDBJ databases">
        <authorList>
            <person name="Varghese N."/>
            <person name="Submissions S."/>
        </authorList>
    </citation>
    <scope>NUCLEOTIDE SEQUENCE [LARGE SCALE GENOMIC DNA]</scope>
    <source>
        <strain evidence="9">CGMCC 1.10971</strain>
    </source>
</reference>
<sequence length="251" mass="28779">MKWSEKLKISELKDKYSKQRIITIADALDPVDSELVYSSLNDVTEGNIWYQALRGNPHYINKSDVSNTHDFHYRFDKFPLSNITIKKLLGVTADSKRADFRAVMKYGDSPEKELPSFHPLSKLGSFLNSDECYSLFTEITGHKFTKNSTVSFLSRYMAGDYLSTHDDSDPKNERVLTFILSLNKTWEHHWGGQTLIFNKKNTDSVTDCIIPSYNTLTIFDVPLLHCVLPVSNFSQAPRYAISGWIHKSPRI</sequence>
<dbReference type="PANTHER" id="PTHR12117:SF0">
    <property type="entry name" value="PROLYL 3-HYDROXYLASE OGFOD1"/>
    <property type="match status" value="1"/>
</dbReference>
<evidence type="ECO:0000313" key="8">
    <source>
        <dbReference type="EMBL" id="SFG66212.1"/>
    </source>
</evidence>
<dbReference type="GO" id="GO:0031418">
    <property type="term" value="F:L-ascorbic acid binding"/>
    <property type="evidence" value="ECO:0007669"/>
    <property type="project" value="UniProtKB-KW"/>
</dbReference>
<dbReference type="PROSITE" id="PS51471">
    <property type="entry name" value="FE2OG_OXY"/>
    <property type="match status" value="1"/>
</dbReference>
<keyword evidence="5" id="KW-0560">Oxidoreductase</keyword>
<comment type="cofactor">
    <cofactor evidence="1">
        <name>L-ascorbate</name>
        <dbReference type="ChEBI" id="CHEBI:38290"/>
    </cofactor>
</comment>
<dbReference type="AlphaFoldDB" id="A0A1I2TMS5"/>
<dbReference type="PANTHER" id="PTHR12117">
    <property type="entry name" value="HISTONE ACETYLTRANSFERASE COMPLEX"/>
    <property type="match status" value="1"/>
</dbReference>
<dbReference type="EMBL" id="FOOU01000010">
    <property type="protein sequence ID" value="SFG66212.1"/>
    <property type="molecule type" value="Genomic_DNA"/>
</dbReference>
<dbReference type="STRING" id="1045558.SAMN05216175_110140"/>
<evidence type="ECO:0000256" key="6">
    <source>
        <dbReference type="ARBA" id="ARBA00023004"/>
    </source>
</evidence>
<keyword evidence="2" id="KW-0479">Metal-binding</keyword>
<dbReference type="InterPro" id="IPR039558">
    <property type="entry name" value="TPA1/OFD1_N"/>
</dbReference>
<dbReference type="GO" id="GO:0005737">
    <property type="term" value="C:cytoplasm"/>
    <property type="evidence" value="ECO:0007669"/>
    <property type="project" value="TreeGrafter"/>
</dbReference>
<accession>A0A1I2TMS5</accession>
<keyword evidence="3" id="KW-0847">Vitamin C</keyword>
<evidence type="ECO:0000256" key="5">
    <source>
        <dbReference type="ARBA" id="ARBA00023002"/>
    </source>
</evidence>
<dbReference type="InterPro" id="IPR005123">
    <property type="entry name" value="Oxoglu/Fe-dep_dioxygenase_dom"/>
</dbReference>
<dbReference type="InterPro" id="IPR006620">
    <property type="entry name" value="Pro_4_hyd_alph"/>
</dbReference>
<dbReference type="SMART" id="SM00702">
    <property type="entry name" value="P4Hc"/>
    <property type="match status" value="1"/>
</dbReference>
<name>A0A1I2TMS5_9GAMM</name>
<dbReference type="Proteomes" id="UP000198623">
    <property type="component" value="Unassembled WGS sequence"/>
</dbReference>
<keyword evidence="4" id="KW-0223">Dioxygenase</keyword>
<evidence type="ECO:0000259" key="7">
    <source>
        <dbReference type="PROSITE" id="PS51471"/>
    </source>
</evidence>
<dbReference type="Gene3D" id="2.60.120.620">
    <property type="entry name" value="q2cbj1_9rhob like domain"/>
    <property type="match status" value="1"/>
</dbReference>
<dbReference type="GO" id="GO:0005506">
    <property type="term" value="F:iron ion binding"/>
    <property type="evidence" value="ECO:0007669"/>
    <property type="project" value="InterPro"/>
</dbReference>
<protein>
    <submittedName>
        <fullName evidence="8">2OG-Fe(II) oxygenase superfamily protein</fullName>
    </submittedName>
</protein>
<evidence type="ECO:0000256" key="1">
    <source>
        <dbReference type="ARBA" id="ARBA00001961"/>
    </source>
</evidence>
<dbReference type="RefSeq" id="WP_090728845.1">
    <property type="nucleotide sequence ID" value="NZ_FOOU01000010.1"/>
</dbReference>
<dbReference type="GO" id="GO:0031543">
    <property type="term" value="F:peptidyl-proline dioxygenase activity"/>
    <property type="evidence" value="ECO:0007669"/>
    <property type="project" value="TreeGrafter"/>
</dbReference>
<evidence type="ECO:0000256" key="3">
    <source>
        <dbReference type="ARBA" id="ARBA00022896"/>
    </source>
</evidence>
<dbReference type="Pfam" id="PF13661">
    <property type="entry name" value="2OG-FeII_Oxy_4"/>
    <property type="match status" value="1"/>
</dbReference>
<evidence type="ECO:0000256" key="4">
    <source>
        <dbReference type="ARBA" id="ARBA00022964"/>
    </source>
</evidence>
<organism evidence="8 9">
    <name type="scientific">Neptunomonas qingdaonensis</name>
    <dbReference type="NCBI Taxonomy" id="1045558"/>
    <lineage>
        <taxon>Bacteria</taxon>
        <taxon>Pseudomonadati</taxon>
        <taxon>Pseudomonadota</taxon>
        <taxon>Gammaproteobacteria</taxon>
        <taxon>Oceanospirillales</taxon>
        <taxon>Oceanospirillaceae</taxon>
        <taxon>Neptunomonas</taxon>
    </lineage>
</organism>
<dbReference type="InterPro" id="IPR051842">
    <property type="entry name" value="uS12_prolyl_hydroxylase"/>
</dbReference>